<evidence type="ECO:0000313" key="8">
    <source>
        <dbReference type="Proteomes" id="UP000003303"/>
    </source>
</evidence>
<dbReference type="GO" id="GO:0016020">
    <property type="term" value="C:membrane"/>
    <property type="evidence" value="ECO:0007669"/>
    <property type="project" value="UniProtKB-SubCell"/>
</dbReference>
<evidence type="ECO:0000259" key="6">
    <source>
        <dbReference type="Pfam" id="PF12698"/>
    </source>
</evidence>
<feature type="transmembrane region" description="Helical" evidence="5">
    <location>
        <begin position="403"/>
        <end position="425"/>
    </location>
</feature>
<reference evidence="7 8" key="1">
    <citation type="submission" date="2009-04" db="EMBL/GenBank/DDBJ databases">
        <authorList>
            <person name="Sebastian Y."/>
            <person name="Madupu R."/>
            <person name="Durkin A.S."/>
            <person name="Torralba M."/>
            <person name="Methe B."/>
            <person name="Sutton G.G."/>
            <person name="Strausberg R.L."/>
            <person name="Nelson K.E."/>
        </authorList>
    </citation>
    <scope>NUCLEOTIDE SEQUENCE [LARGE SCALE GENOMIC DNA]</scope>
    <source>
        <strain evidence="7 8">60-3</strain>
    </source>
</reference>
<dbReference type="EMBL" id="ACLR01000170">
    <property type="protein sequence ID" value="EEK16680.1"/>
    <property type="molecule type" value="Genomic_DNA"/>
</dbReference>
<protein>
    <recommendedName>
        <fullName evidence="6">ABC-2 type transporter transmembrane domain-containing protein</fullName>
    </recommendedName>
</protein>
<proteinExistence type="predicted"/>
<dbReference type="RefSeq" id="WP_007365479.1">
    <property type="nucleotide sequence ID" value="NZ_ACLR01000170.1"/>
</dbReference>
<comment type="caution">
    <text evidence="7">The sequence shown here is derived from an EMBL/GenBank/DDBJ whole genome shotgun (WGS) entry which is preliminary data.</text>
</comment>
<feature type="domain" description="ABC-2 type transporter transmembrane" evidence="6">
    <location>
        <begin position="24"/>
        <end position="422"/>
    </location>
</feature>
<comment type="subcellular location">
    <subcellularLocation>
        <location evidence="1">Membrane</location>
        <topology evidence="1">Multi-pass membrane protein</topology>
    </subcellularLocation>
</comment>
<accession>C2MC29</accession>
<keyword evidence="8" id="KW-1185">Reference proteome</keyword>
<evidence type="ECO:0000256" key="4">
    <source>
        <dbReference type="ARBA" id="ARBA00023136"/>
    </source>
</evidence>
<evidence type="ECO:0000313" key="7">
    <source>
        <dbReference type="EMBL" id="EEK16680.1"/>
    </source>
</evidence>
<evidence type="ECO:0000256" key="2">
    <source>
        <dbReference type="ARBA" id="ARBA00022692"/>
    </source>
</evidence>
<keyword evidence="2 5" id="KW-0812">Transmembrane</keyword>
<feature type="transmembrane region" description="Helical" evidence="5">
    <location>
        <begin position="182"/>
        <end position="201"/>
    </location>
</feature>
<dbReference type="InterPro" id="IPR013525">
    <property type="entry name" value="ABC2_TM"/>
</dbReference>
<feature type="transmembrane region" description="Helical" evidence="5">
    <location>
        <begin position="309"/>
        <end position="329"/>
    </location>
</feature>
<evidence type="ECO:0000256" key="5">
    <source>
        <dbReference type="SAM" id="Phobius"/>
    </source>
</evidence>
<dbReference type="Gene3D" id="3.40.190.10">
    <property type="entry name" value="Periplasmic binding protein-like II"/>
    <property type="match status" value="1"/>
</dbReference>
<name>C2MC29_9PORP</name>
<sequence>MNKKSPSKLSILIEREYMVRVKKKSFIVTTLLVPILIAAIFFIVIYVSMSSLSDERVAVIDETGLYSDVLADNEYYTFIPSSEPLKAYTDKAKLEEEGITAVLYIKDTLMNNPNGWSLYSYKKLPDGIVRYINDAFTERLKEQRIAQYDIEGLPEIINDVETTISVPTYQWDSKGEEAKSSGSLAGVIGMVLSGIILAFMSNYSGQVMSGVLEEKKNRIMEVIVSTVRPIEMMIAKMVGVFLVGLTQVAIWLIFGGIIFVVGSLVAVGGVYDLSALSQLDPAQMGGLAGGMSMDSVTEMQSSLEVLQSINFVQLIIMLLVYFIGGYLLYASLFAAIGSSVSSDEDASQFMMPFVLVMMLGFYIAMGSMDNPDGTMAFWGSIIPFSSPFVMMVRLPYGVATWELILSIGLLYLTAFGIAWLAARIYRVGILFTGKKPSLRDLWSWLRI</sequence>
<dbReference type="GO" id="GO:0140359">
    <property type="term" value="F:ABC-type transporter activity"/>
    <property type="evidence" value="ECO:0007669"/>
    <property type="project" value="InterPro"/>
</dbReference>
<feature type="transmembrane region" description="Helical" evidence="5">
    <location>
        <begin position="349"/>
        <end position="365"/>
    </location>
</feature>
<dbReference type="Proteomes" id="UP000003303">
    <property type="component" value="Unassembled WGS sequence"/>
</dbReference>
<dbReference type="AlphaFoldDB" id="C2MC29"/>
<organism evidence="7 8">
    <name type="scientific">Porphyromonas uenonis 60-3</name>
    <dbReference type="NCBI Taxonomy" id="596327"/>
    <lineage>
        <taxon>Bacteria</taxon>
        <taxon>Pseudomonadati</taxon>
        <taxon>Bacteroidota</taxon>
        <taxon>Bacteroidia</taxon>
        <taxon>Bacteroidales</taxon>
        <taxon>Porphyromonadaceae</taxon>
        <taxon>Porphyromonas</taxon>
    </lineage>
</organism>
<dbReference type="SUPFAM" id="SSF53850">
    <property type="entry name" value="Periplasmic binding protein-like II"/>
    <property type="match status" value="1"/>
</dbReference>
<keyword evidence="3 5" id="KW-1133">Transmembrane helix</keyword>
<feature type="transmembrane region" description="Helical" evidence="5">
    <location>
        <begin position="249"/>
        <end position="271"/>
    </location>
</feature>
<dbReference type="PANTHER" id="PTHR43471:SF3">
    <property type="entry name" value="ABC TRANSPORTER PERMEASE PROTEIN NATB"/>
    <property type="match status" value="1"/>
</dbReference>
<evidence type="ECO:0000256" key="1">
    <source>
        <dbReference type="ARBA" id="ARBA00004141"/>
    </source>
</evidence>
<dbReference type="OrthoDB" id="9768837at2"/>
<dbReference type="Pfam" id="PF12698">
    <property type="entry name" value="ABC2_membrane_3"/>
    <property type="match status" value="1"/>
</dbReference>
<dbReference type="eggNOG" id="COG1668">
    <property type="taxonomic scope" value="Bacteria"/>
</dbReference>
<gene>
    <name evidence="7" type="ORF">PORUE0001_0806</name>
</gene>
<feature type="transmembrane region" description="Helical" evidence="5">
    <location>
        <begin position="25"/>
        <end position="47"/>
    </location>
</feature>
<keyword evidence="4 5" id="KW-0472">Membrane</keyword>
<dbReference type="PANTHER" id="PTHR43471">
    <property type="entry name" value="ABC TRANSPORTER PERMEASE"/>
    <property type="match status" value="1"/>
</dbReference>
<evidence type="ECO:0000256" key="3">
    <source>
        <dbReference type="ARBA" id="ARBA00022989"/>
    </source>
</evidence>
<dbReference type="STRING" id="596327.PORUE0001_0806"/>